<accession>A0ABR3KCW6</accession>
<sequence length="133" mass="15246">MCEDMLGKNLALIMDSRVRWNSMLTNIAKVFGDEGLRQKCFEKFVRQQRSDIAKKLFNAMKNRTEERRNASLCGLLCYLDNPSSYVSSSSSNCILTRPNKRDIKATAKDLFDRLFKIQRKSDPDISKNDGNNG</sequence>
<gene>
    <name evidence="1" type="ORF">TSPI_04944</name>
</gene>
<name>A0ABR3KCW6_TRISP</name>
<dbReference type="EMBL" id="JBEUSY010000410">
    <property type="protein sequence ID" value="KAL1234439.1"/>
    <property type="molecule type" value="Genomic_DNA"/>
</dbReference>
<evidence type="ECO:0000313" key="1">
    <source>
        <dbReference type="EMBL" id="KAL1234439.1"/>
    </source>
</evidence>
<organism evidence="1 2">
    <name type="scientific">Trichinella spiralis</name>
    <name type="common">Trichina worm</name>
    <dbReference type="NCBI Taxonomy" id="6334"/>
    <lineage>
        <taxon>Eukaryota</taxon>
        <taxon>Metazoa</taxon>
        <taxon>Ecdysozoa</taxon>
        <taxon>Nematoda</taxon>
        <taxon>Enoplea</taxon>
        <taxon>Dorylaimia</taxon>
        <taxon>Trichinellida</taxon>
        <taxon>Trichinellidae</taxon>
        <taxon>Trichinella</taxon>
    </lineage>
</organism>
<reference evidence="1 2" key="1">
    <citation type="submission" date="2024-07" db="EMBL/GenBank/DDBJ databases">
        <title>Enhanced genomic and transcriptomic resources for Trichinella pseudospiralis and T. spiralis underpin the discovery of pronounced molecular differences between stages and species.</title>
        <authorList>
            <person name="Pasi K.K."/>
            <person name="La Rosa G."/>
            <person name="Gomez-Morales M.A."/>
            <person name="Tosini F."/>
            <person name="Sumanam S."/>
            <person name="Young N.D."/>
            <person name="Chang B.C."/>
            <person name="Robin G.B."/>
        </authorList>
    </citation>
    <scope>NUCLEOTIDE SEQUENCE [LARGE SCALE GENOMIC DNA]</scope>
    <source>
        <strain evidence="1">ISS534</strain>
    </source>
</reference>
<protein>
    <submittedName>
        <fullName evidence="1">Zinc finger MYM-type protein</fullName>
    </submittedName>
</protein>
<dbReference type="Proteomes" id="UP001558632">
    <property type="component" value="Unassembled WGS sequence"/>
</dbReference>
<proteinExistence type="predicted"/>
<evidence type="ECO:0000313" key="2">
    <source>
        <dbReference type="Proteomes" id="UP001558632"/>
    </source>
</evidence>
<keyword evidence="2" id="KW-1185">Reference proteome</keyword>
<comment type="caution">
    <text evidence="1">The sequence shown here is derived from an EMBL/GenBank/DDBJ whole genome shotgun (WGS) entry which is preliminary data.</text>
</comment>